<dbReference type="KEGG" id="hir:HETIRDRAFT_170711"/>
<sequence length="136" mass="15470">MYIWPTRWSIVKSIYMLNRYGNLIGLAILCAHINGFLYLNTKSFCARATMGTGILMYVSLTSIHVLILLRAWAVWARAQNILMTLICMFVLYFVASSSLLIWEMLQLTDEAFPLADVTHTCIAFVSPSSWVLWLPG</sequence>
<feature type="transmembrane region" description="Helical" evidence="1">
    <location>
        <begin position="114"/>
        <end position="133"/>
    </location>
</feature>
<protein>
    <recommendedName>
        <fullName evidence="4">Chitin synthase export chaperone</fullName>
    </recommendedName>
</protein>
<dbReference type="HOGENOM" id="CLU_1875695_0_0_1"/>
<evidence type="ECO:0000313" key="3">
    <source>
        <dbReference type="Proteomes" id="UP000030671"/>
    </source>
</evidence>
<accession>W4KFY3</accession>
<dbReference type="OrthoDB" id="2638860at2759"/>
<keyword evidence="1" id="KW-0812">Transmembrane</keyword>
<evidence type="ECO:0000256" key="1">
    <source>
        <dbReference type="SAM" id="Phobius"/>
    </source>
</evidence>
<feature type="transmembrane region" description="Helical" evidence="1">
    <location>
        <begin position="81"/>
        <end position="102"/>
    </location>
</feature>
<dbReference type="GeneID" id="20668303"/>
<dbReference type="AlphaFoldDB" id="W4KFY3"/>
<dbReference type="EMBL" id="KI925456">
    <property type="protein sequence ID" value="ETW84220.1"/>
    <property type="molecule type" value="Genomic_DNA"/>
</dbReference>
<keyword evidence="3" id="KW-1185">Reference proteome</keyword>
<reference evidence="2 3" key="1">
    <citation type="journal article" date="2012" name="New Phytol.">
        <title>Insight into trade-off between wood decay and parasitism from the genome of a fungal forest pathogen.</title>
        <authorList>
            <person name="Olson A."/>
            <person name="Aerts A."/>
            <person name="Asiegbu F."/>
            <person name="Belbahri L."/>
            <person name="Bouzid O."/>
            <person name="Broberg A."/>
            <person name="Canback B."/>
            <person name="Coutinho P.M."/>
            <person name="Cullen D."/>
            <person name="Dalman K."/>
            <person name="Deflorio G."/>
            <person name="van Diepen L.T."/>
            <person name="Dunand C."/>
            <person name="Duplessis S."/>
            <person name="Durling M."/>
            <person name="Gonthier P."/>
            <person name="Grimwood J."/>
            <person name="Fossdal C.G."/>
            <person name="Hansson D."/>
            <person name="Henrissat B."/>
            <person name="Hietala A."/>
            <person name="Himmelstrand K."/>
            <person name="Hoffmeister D."/>
            <person name="Hogberg N."/>
            <person name="James T.Y."/>
            <person name="Karlsson M."/>
            <person name="Kohler A."/>
            <person name="Kues U."/>
            <person name="Lee Y.H."/>
            <person name="Lin Y.C."/>
            <person name="Lind M."/>
            <person name="Lindquist E."/>
            <person name="Lombard V."/>
            <person name="Lucas S."/>
            <person name="Lunden K."/>
            <person name="Morin E."/>
            <person name="Murat C."/>
            <person name="Park J."/>
            <person name="Raffaello T."/>
            <person name="Rouze P."/>
            <person name="Salamov A."/>
            <person name="Schmutz J."/>
            <person name="Solheim H."/>
            <person name="Stahlberg J."/>
            <person name="Velez H."/>
            <person name="de Vries R.P."/>
            <person name="Wiebenga A."/>
            <person name="Woodward S."/>
            <person name="Yakovlev I."/>
            <person name="Garbelotto M."/>
            <person name="Martin F."/>
            <person name="Grigoriev I.V."/>
            <person name="Stenlid J."/>
        </authorList>
    </citation>
    <scope>NUCLEOTIDE SEQUENCE [LARGE SCALE GENOMIC DNA]</scope>
    <source>
        <strain evidence="2 3">TC 32-1</strain>
    </source>
</reference>
<dbReference type="RefSeq" id="XP_009543915.1">
    <property type="nucleotide sequence ID" value="XM_009545620.1"/>
</dbReference>
<evidence type="ECO:0008006" key="4">
    <source>
        <dbReference type="Google" id="ProtNLM"/>
    </source>
</evidence>
<organism evidence="2 3">
    <name type="scientific">Heterobasidion irregulare (strain TC 32-1)</name>
    <dbReference type="NCBI Taxonomy" id="747525"/>
    <lineage>
        <taxon>Eukaryota</taxon>
        <taxon>Fungi</taxon>
        <taxon>Dikarya</taxon>
        <taxon>Basidiomycota</taxon>
        <taxon>Agaricomycotina</taxon>
        <taxon>Agaricomycetes</taxon>
        <taxon>Russulales</taxon>
        <taxon>Bondarzewiaceae</taxon>
        <taxon>Heterobasidion</taxon>
        <taxon>Heterobasidion annosum species complex</taxon>
    </lineage>
</organism>
<feature type="transmembrane region" description="Helical" evidence="1">
    <location>
        <begin position="20"/>
        <end position="39"/>
    </location>
</feature>
<dbReference type="InParanoid" id="W4KFY3"/>
<keyword evidence="1" id="KW-0472">Membrane</keyword>
<evidence type="ECO:0000313" key="2">
    <source>
        <dbReference type="EMBL" id="ETW84220.1"/>
    </source>
</evidence>
<proteinExistence type="predicted"/>
<dbReference type="Proteomes" id="UP000030671">
    <property type="component" value="Unassembled WGS sequence"/>
</dbReference>
<keyword evidence="1" id="KW-1133">Transmembrane helix</keyword>
<feature type="transmembrane region" description="Helical" evidence="1">
    <location>
        <begin position="51"/>
        <end position="75"/>
    </location>
</feature>
<name>W4KFY3_HETIT</name>
<gene>
    <name evidence="2" type="ORF">HETIRDRAFT_170711</name>
</gene>